<evidence type="ECO:0000313" key="1">
    <source>
        <dbReference type="EMBL" id="XAG60861.1"/>
    </source>
</evidence>
<organism evidence="1">
    <name type="scientific">bacterium 19MO02SH05</name>
    <dbReference type="NCBI Taxonomy" id="2920696"/>
    <lineage>
        <taxon>Bacteria</taxon>
    </lineage>
</organism>
<dbReference type="AlphaFoldDB" id="A0AAU6THA1"/>
<sequence length="53" mass="5975">MKAHQPVALKLTTLSGRRVTYYRKVSELAQALESGAKPFSLAVINKNNHRSHR</sequence>
<proteinExistence type="predicted"/>
<gene>
    <name evidence="1" type="ORF">MRL64_11200</name>
</gene>
<reference evidence="1" key="1">
    <citation type="submission" date="2022-03" db="EMBL/GenBank/DDBJ databases">
        <title>Sea Food Isolates.</title>
        <authorList>
            <person name="Li c."/>
        </authorList>
    </citation>
    <scope>NUCLEOTIDE SEQUENCE</scope>
    <source>
        <strain evidence="1">19MO02SH05</strain>
    </source>
</reference>
<name>A0AAU6THA1_UNCXX</name>
<protein>
    <submittedName>
        <fullName evidence="1">Uncharacterized protein</fullName>
    </submittedName>
</protein>
<accession>A0AAU6THA1</accession>
<dbReference type="EMBL" id="CP095342">
    <property type="protein sequence ID" value="XAG60861.1"/>
    <property type="molecule type" value="Genomic_DNA"/>
</dbReference>